<protein>
    <submittedName>
        <fullName evidence="5">DEAD/DEAH box helicase</fullName>
    </submittedName>
</protein>
<name>A0A1W6JX95_9CREN</name>
<evidence type="ECO:0000313" key="5">
    <source>
        <dbReference type="EMBL" id="ARM74921.1"/>
    </source>
</evidence>
<gene>
    <name evidence="5" type="ORF">B6F84_02020</name>
</gene>
<dbReference type="PANTHER" id="PTHR47957:SF3">
    <property type="entry name" value="ATP-DEPENDENT HELICASE HRQ1"/>
    <property type="match status" value="1"/>
</dbReference>
<dbReference type="Proteomes" id="UP000193404">
    <property type="component" value="Chromosome"/>
</dbReference>
<dbReference type="Pfam" id="PF09369">
    <property type="entry name" value="MZB"/>
    <property type="match status" value="1"/>
</dbReference>
<dbReference type="Pfam" id="PF00271">
    <property type="entry name" value="Helicase_C"/>
    <property type="match status" value="1"/>
</dbReference>
<dbReference type="GeneID" id="41589657"/>
<sequence>MEVLEKLEEGLKLFSAEIVHVRTESELEPEMGDYVKDLNIHNKLKEALLGIGISRLYKYQEESLKVIENGKNVLIISGTGTGKTEAFLIPILDLTLKNHDKSTIIYPTKALARDQLERVERLTKNLPISVGILDGDTPKTERDRLYANPPDILITNPDMIHVGLPLSPNIRKLIRSSDHFVFDEIHVYEGVLGSHIRMISDRLKEFSNDIHVIASSATIGATPFMFNELFDEPGDIIEGTKRRKGMGIHILVNSKGVSRWTLAAYTAALLIKMGMKVLVFTDSQQMAEVTAKIGDRFGVNLAVHRAGLLPSERIKIEEDLKKGRTMGVVATPTLELGIDIGDLDAVIMAENPPSFPKYLQRAGRAGRKNNIGYIITILGEDPIDSYFVRKPEEFFSRKLNPLPFDTSNLEVIKIHAASYLLEKKMIKIDHLPPLWIKALKILENEGKLSIVNGVAYATRETKRYVASTSLRSTGPIIRIYDKDKKKIGERELPIALYDLYPNAVYLVSKRTYIVDEIDLNTFTAKVEKVDKELPYYTKPLYDVELLDFKEYENRNVYGLPVKYGEVEVKVSVHGFVIHDFYSKKEDKGKDYEYKIPLTYSYKTKGLIIKHPILQDFSLIDGMEAYHATEHVLISAGRVTAGASLTDLSGISYPSGHVVIYDSIVGGSGVSKLLYDRLEDAYEVALDIVGKCDCEDGCPKCVYSPYCGNNNRMLSRRKSFRLISEVIKGENKIDDTKVWGDSVS</sequence>
<dbReference type="CDD" id="cd18797">
    <property type="entry name" value="SF2_C_Hrq"/>
    <property type="match status" value="1"/>
</dbReference>
<dbReference type="PROSITE" id="PS51194">
    <property type="entry name" value="HELICASE_CTER"/>
    <property type="match status" value="1"/>
</dbReference>
<accession>A0A1W6JX95</accession>
<evidence type="ECO:0000256" key="2">
    <source>
        <dbReference type="ARBA" id="ARBA00022840"/>
    </source>
</evidence>
<dbReference type="InterPro" id="IPR014001">
    <property type="entry name" value="Helicase_ATP-bd"/>
</dbReference>
<dbReference type="SMART" id="SM00490">
    <property type="entry name" value="HELICc"/>
    <property type="match status" value="1"/>
</dbReference>
<dbReference type="STRING" id="282676.B6F84_02020"/>
<keyword evidence="1" id="KW-0547">Nucleotide-binding</keyword>
<dbReference type="PROSITE" id="PS51192">
    <property type="entry name" value="HELICASE_ATP_BIND_1"/>
    <property type="match status" value="1"/>
</dbReference>
<dbReference type="KEGG" id="aman:B6F84_02020"/>
<feature type="domain" description="Helicase ATP-binding" evidence="3">
    <location>
        <begin position="64"/>
        <end position="237"/>
    </location>
</feature>
<organism evidence="5 6">
    <name type="scientific">Acidianus manzaensis</name>
    <dbReference type="NCBI Taxonomy" id="282676"/>
    <lineage>
        <taxon>Archaea</taxon>
        <taxon>Thermoproteota</taxon>
        <taxon>Thermoprotei</taxon>
        <taxon>Sulfolobales</taxon>
        <taxon>Sulfolobaceae</taxon>
        <taxon>Acidianus</taxon>
    </lineage>
</organism>
<keyword evidence="5" id="KW-0347">Helicase</keyword>
<dbReference type="GO" id="GO:0043138">
    <property type="term" value="F:3'-5' DNA helicase activity"/>
    <property type="evidence" value="ECO:0007669"/>
    <property type="project" value="TreeGrafter"/>
</dbReference>
<keyword evidence="5" id="KW-0378">Hydrolase</keyword>
<keyword evidence="2" id="KW-0067">ATP-binding</keyword>
<dbReference type="Gene3D" id="3.40.50.300">
    <property type="entry name" value="P-loop containing nucleotide triphosphate hydrolases"/>
    <property type="match status" value="2"/>
</dbReference>
<reference evidence="5 6" key="1">
    <citation type="submission" date="2017-03" db="EMBL/GenBank/DDBJ databases">
        <title>Sulfur activation and transportation mechanism of thermophilic Archaea Acidianus manzaensis YN-25.</title>
        <authorList>
            <person name="Ma Y."/>
            <person name="Yang Y."/>
            <person name="Xia J."/>
        </authorList>
    </citation>
    <scope>NUCLEOTIDE SEQUENCE [LARGE SCALE GENOMIC DNA]</scope>
    <source>
        <strain evidence="5 6">YN-25</strain>
    </source>
</reference>
<evidence type="ECO:0000259" key="3">
    <source>
        <dbReference type="PROSITE" id="PS51192"/>
    </source>
</evidence>
<feature type="domain" description="Helicase C-terminal" evidence="4">
    <location>
        <begin position="265"/>
        <end position="410"/>
    </location>
</feature>
<dbReference type="EMBL" id="CP020477">
    <property type="protein sequence ID" value="ARM74921.1"/>
    <property type="molecule type" value="Genomic_DNA"/>
</dbReference>
<dbReference type="AlphaFoldDB" id="A0A1W6JX95"/>
<dbReference type="InterPro" id="IPR027417">
    <property type="entry name" value="P-loop_NTPase"/>
</dbReference>
<dbReference type="GO" id="GO:0003676">
    <property type="term" value="F:nucleic acid binding"/>
    <property type="evidence" value="ECO:0007669"/>
    <property type="project" value="InterPro"/>
</dbReference>
<dbReference type="OrthoDB" id="36796at2157"/>
<evidence type="ECO:0000313" key="6">
    <source>
        <dbReference type="Proteomes" id="UP000193404"/>
    </source>
</evidence>
<dbReference type="SMART" id="SM00487">
    <property type="entry name" value="DEXDc"/>
    <property type="match status" value="1"/>
</dbReference>
<dbReference type="PANTHER" id="PTHR47957">
    <property type="entry name" value="ATP-DEPENDENT HELICASE HRQ1"/>
    <property type="match status" value="1"/>
</dbReference>
<keyword evidence="6" id="KW-1185">Reference proteome</keyword>
<evidence type="ECO:0000259" key="4">
    <source>
        <dbReference type="PROSITE" id="PS51194"/>
    </source>
</evidence>
<dbReference type="InterPro" id="IPR018973">
    <property type="entry name" value="MZB"/>
</dbReference>
<dbReference type="RefSeq" id="WP_148690675.1">
    <property type="nucleotide sequence ID" value="NZ_CP020477.1"/>
</dbReference>
<dbReference type="SUPFAM" id="SSF52540">
    <property type="entry name" value="P-loop containing nucleoside triphosphate hydrolases"/>
    <property type="match status" value="1"/>
</dbReference>
<dbReference type="GO" id="GO:0036297">
    <property type="term" value="P:interstrand cross-link repair"/>
    <property type="evidence" value="ECO:0007669"/>
    <property type="project" value="TreeGrafter"/>
</dbReference>
<dbReference type="InterPro" id="IPR011545">
    <property type="entry name" value="DEAD/DEAH_box_helicase_dom"/>
</dbReference>
<dbReference type="GO" id="GO:0006289">
    <property type="term" value="P:nucleotide-excision repair"/>
    <property type="evidence" value="ECO:0007669"/>
    <property type="project" value="TreeGrafter"/>
</dbReference>
<dbReference type="GO" id="GO:0005524">
    <property type="term" value="F:ATP binding"/>
    <property type="evidence" value="ECO:0007669"/>
    <property type="project" value="UniProtKB-KW"/>
</dbReference>
<dbReference type="Pfam" id="PF00270">
    <property type="entry name" value="DEAD"/>
    <property type="match status" value="1"/>
</dbReference>
<proteinExistence type="predicted"/>
<evidence type="ECO:0000256" key="1">
    <source>
        <dbReference type="ARBA" id="ARBA00022741"/>
    </source>
</evidence>
<dbReference type="InterPro" id="IPR001650">
    <property type="entry name" value="Helicase_C-like"/>
</dbReference>